<dbReference type="SUPFAM" id="SSF54160">
    <property type="entry name" value="Chromo domain-like"/>
    <property type="match status" value="1"/>
</dbReference>
<evidence type="ECO:0000313" key="4">
    <source>
        <dbReference type="EMBL" id="WWC60707.1"/>
    </source>
</evidence>
<dbReference type="Pfam" id="PF18723">
    <property type="entry name" value="HMUDK_hel"/>
    <property type="match status" value="1"/>
</dbReference>
<feature type="compositionally biased region" description="Basic residues" evidence="1">
    <location>
        <begin position="199"/>
        <end position="216"/>
    </location>
</feature>
<feature type="region of interest" description="Disordered" evidence="1">
    <location>
        <begin position="687"/>
        <end position="745"/>
    </location>
</feature>
<keyword evidence="5" id="KW-1185">Reference proteome</keyword>
<dbReference type="GeneID" id="28967006"/>
<reference evidence="4" key="3">
    <citation type="submission" date="2024-02" db="EMBL/GenBank/DDBJ databases">
        <title>Comparative genomics of Cryptococcus and Kwoniella reveals pathogenesis evolution and contrasting modes of karyotype evolution via chromosome fusion or intercentromeric recombination.</title>
        <authorList>
            <person name="Coelho M.A."/>
            <person name="David-Palma M."/>
            <person name="Shea T."/>
            <person name="Bowers K."/>
            <person name="McGinley-Smith S."/>
            <person name="Mohammad A.W."/>
            <person name="Gnirke A."/>
            <person name="Yurkov A.M."/>
            <person name="Nowrousian M."/>
            <person name="Sun S."/>
            <person name="Cuomo C.A."/>
            <person name="Heitman J."/>
        </authorList>
    </citation>
    <scope>NUCLEOTIDE SEQUENCE</scope>
    <source>
        <strain evidence="4">CBS 10117</strain>
    </source>
</reference>
<feature type="compositionally biased region" description="Acidic residues" evidence="1">
    <location>
        <begin position="62"/>
        <end position="74"/>
    </location>
</feature>
<gene>
    <name evidence="3" type="ORF">I303_03307</name>
    <name evidence="4" type="ORF">I303_103283</name>
</gene>
<dbReference type="InterPro" id="IPR016197">
    <property type="entry name" value="Chromo-like_dom_sf"/>
</dbReference>
<feature type="compositionally biased region" description="Low complexity" evidence="1">
    <location>
        <begin position="158"/>
        <end position="178"/>
    </location>
</feature>
<protein>
    <recommendedName>
        <fullName evidence="2">Chromo domain-containing protein</fullName>
    </recommendedName>
</protein>
<dbReference type="STRING" id="1296121.A0A1A6A6B3"/>
<dbReference type="AlphaFoldDB" id="A0A1A6A6B3"/>
<dbReference type="PROSITE" id="PS50013">
    <property type="entry name" value="CHROMO_2"/>
    <property type="match status" value="1"/>
</dbReference>
<dbReference type="RefSeq" id="XP_018263438.1">
    <property type="nucleotide sequence ID" value="XM_018406630.1"/>
</dbReference>
<dbReference type="InterPro" id="IPR040684">
    <property type="entry name" value="HMUDK_hel"/>
</dbReference>
<dbReference type="Proteomes" id="UP000078595">
    <property type="component" value="Chromosome 4"/>
</dbReference>
<evidence type="ECO:0000313" key="3">
    <source>
        <dbReference type="EMBL" id="OBR85596.1"/>
    </source>
</evidence>
<reference evidence="3" key="1">
    <citation type="submission" date="2013-07" db="EMBL/GenBank/DDBJ databases">
        <title>The Genome Sequence of Cryptococcus dejecticola CBS10117.</title>
        <authorList>
            <consortium name="The Broad Institute Genome Sequencing Platform"/>
            <person name="Cuomo C."/>
            <person name="Litvintseva A."/>
            <person name="Chen Y."/>
            <person name="Heitman J."/>
            <person name="Sun S."/>
            <person name="Springer D."/>
            <person name="Dromer F."/>
            <person name="Young S.K."/>
            <person name="Zeng Q."/>
            <person name="Gargeya S."/>
            <person name="Fitzgerald M."/>
            <person name="Abouelleil A."/>
            <person name="Alvarado L."/>
            <person name="Berlin A.M."/>
            <person name="Chapman S.B."/>
            <person name="Dewar J."/>
            <person name="Goldberg J."/>
            <person name="Griggs A."/>
            <person name="Gujja S."/>
            <person name="Hansen M."/>
            <person name="Howarth C."/>
            <person name="Imamovic A."/>
            <person name="Larimer J."/>
            <person name="McCowan C."/>
            <person name="Murphy C."/>
            <person name="Pearson M."/>
            <person name="Priest M."/>
            <person name="Roberts A."/>
            <person name="Saif S."/>
            <person name="Shea T."/>
            <person name="Sykes S."/>
            <person name="Wortman J."/>
            <person name="Nusbaum C."/>
            <person name="Birren B."/>
        </authorList>
    </citation>
    <scope>NUCLEOTIDE SEQUENCE [LARGE SCALE GENOMIC DNA]</scope>
    <source>
        <strain evidence="3">CBS 10117</strain>
    </source>
</reference>
<reference evidence="4" key="2">
    <citation type="submission" date="2013-07" db="EMBL/GenBank/DDBJ databases">
        <authorList>
            <consortium name="The Broad Institute Genome Sequencing Platform"/>
            <person name="Cuomo C."/>
            <person name="Litvintseva A."/>
            <person name="Chen Y."/>
            <person name="Heitman J."/>
            <person name="Sun S."/>
            <person name="Springer D."/>
            <person name="Dromer F."/>
            <person name="Young S.K."/>
            <person name="Zeng Q."/>
            <person name="Gargeya S."/>
            <person name="Fitzgerald M."/>
            <person name="Abouelleil A."/>
            <person name="Alvarado L."/>
            <person name="Berlin A.M."/>
            <person name="Chapman S.B."/>
            <person name="Dewar J."/>
            <person name="Goldberg J."/>
            <person name="Griggs A."/>
            <person name="Gujja S."/>
            <person name="Hansen M."/>
            <person name="Howarth C."/>
            <person name="Imamovic A."/>
            <person name="Larimer J."/>
            <person name="McCowan C."/>
            <person name="Murphy C."/>
            <person name="Pearson M."/>
            <person name="Priest M."/>
            <person name="Roberts A."/>
            <person name="Saif S."/>
            <person name="Shea T."/>
            <person name="Sykes S."/>
            <person name="Wortman J."/>
            <person name="Nusbaum C."/>
            <person name="Birren B."/>
        </authorList>
    </citation>
    <scope>NUCLEOTIDE SEQUENCE</scope>
    <source>
        <strain evidence="4">CBS 10117</strain>
    </source>
</reference>
<evidence type="ECO:0000259" key="2">
    <source>
        <dbReference type="PROSITE" id="PS50013"/>
    </source>
</evidence>
<feature type="region of interest" description="Disordered" evidence="1">
    <location>
        <begin position="1"/>
        <end position="224"/>
    </location>
</feature>
<sequence length="745" mass="84808">MTQRTKQRRAAVETIKAQVGHLSNVQPEDKSDQQASKIVQRIPYPTPTSADGDDLCSLNSDNEGEDEDEDEVQREDDLASISGDEPETQPVHEDTPMGGNGNEGLLTPQDSERNQVPPNRTDADQEEEGSIMDGIMEYTLDNVPTALTPRHAATPEVSASSTSGSSSRPESSSRPARQPRSRSPPHPYYQSLNDESPKKNKKGKKDPKTKTKKQSRPKMNCLQEKATLTPLELHGKAPVETTVDNHWVYLFFRFCAERHKMYERRKFESVPRDQLTKDETMSSMHIGNIYRQLDPSSTNIRENIMGKGDQSVKEVCFRLFLFCMFYNEATWNALCEVATGGVPTWSNYISDMPRFEKVLYRISFIEKKKIYYGGFQLVPPTIYFADNRNRDKSVHHFAASLRLVLAIMLTDLPERLQLCKYAIDASELLLTVPTFGGFLSWNIICYLNDTTHFKWFFRNFATCGPGPRSFMARMFGGKQVINNDAMEEAGLIWLYENQWKYWAGIGEDPPHAWELGLKPGMRVLDIENALCWCHRYVNAFERNGSGKGKGKGIGNLGQIPLKGFDKSKTDNSSEPAWCVEERWVNTASRVTYKDDAEERANELDHVENEDDDVYEVERIVCRKTGNARSGECKNQTLFRVRWKGYPPEADTYQDARTIKAGAEESLQEWLDWEKSVWDSIDQVKKDYPYTKPSIAKSEEEEEDVKVEAEAGPESDLRLEGEEEHDLVERPSKRARTSVKTESADA</sequence>
<dbReference type="OrthoDB" id="433924at2759"/>
<dbReference type="SMART" id="SM00298">
    <property type="entry name" value="CHROMO"/>
    <property type="match status" value="1"/>
</dbReference>
<evidence type="ECO:0000256" key="1">
    <source>
        <dbReference type="SAM" id="MobiDB-lite"/>
    </source>
</evidence>
<accession>A0A1A6A6B3</accession>
<dbReference type="CDD" id="cd00024">
    <property type="entry name" value="CD_CSD"/>
    <property type="match status" value="1"/>
</dbReference>
<dbReference type="InterPro" id="IPR000953">
    <property type="entry name" value="Chromo/chromo_shadow_dom"/>
</dbReference>
<dbReference type="KEGG" id="kdj:28967006"/>
<dbReference type="EMBL" id="KI894030">
    <property type="protein sequence ID" value="OBR85596.1"/>
    <property type="molecule type" value="Genomic_DNA"/>
</dbReference>
<dbReference type="Pfam" id="PF00385">
    <property type="entry name" value="Chromo"/>
    <property type="match status" value="1"/>
</dbReference>
<proteinExistence type="predicted"/>
<feature type="domain" description="Chromo" evidence="2">
    <location>
        <begin position="614"/>
        <end position="669"/>
    </location>
</feature>
<evidence type="ECO:0000313" key="5">
    <source>
        <dbReference type="Proteomes" id="UP000078595"/>
    </source>
</evidence>
<dbReference type="Gene3D" id="2.40.50.40">
    <property type="match status" value="1"/>
</dbReference>
<dbReference type="VEuPathDB" id="FungiDB:I303_03307"/>
<dbReference type="EMBL" id="CP144533">
    <property type="protein sequence ID" value="WWC60707.1"/>
    <property type="molecule type" value="Genomic_DNA"/>
</dbReference>
<organism evidence="3">
    <name type="scientific">Kwoniella dejecticola CBS 10117</name>
    <dbReference type="NCBI Taxonomy" id="1296121"/>
    <lineage>
        <taxon>Eukaryota</taxon>
        <taxon>Fungi</taxon>
        <taxon>Dikarya</taxon>
        <taxon>Basidiomycota</taxon>
        <taxon>Agaricomycotina</taxon>
        <taxon>Tremellomycetes</taxon>
        <taxon>Tremellales</taxon>
        <taxon>Cryptococcaceae</taxon>
        <taxon>Kwoniella</taxon>
    </lineage>
</organism>
<name>A0A1A6A6B3_9TREE</name>
<dbReference type="GO" id="GO:0006338">
    <property type="term" value="P:chromatin remodeling"/>
    <property type="evidence" value="ECO:0007669"/>
    <property type="project" value="UniProtKB-ARBA"/>
</dbReference>
<dbReference type="InterPro" id="IPR023780">
    <property type="entry name" value="Chromo_domain"/>
</dbReference>